<organism evidence="2 3">
    <name type="scientific">Lentihominibacter hominis</name>
    <dbReference type="NCBI Taxonomy" id="2763645"/>
    <lineage>
        <taxon>Bacteria</taxon>
        <taxon>Bacillati</taxon>
        <taxon>Bacillota</taxon>
        <taxon>Clostridia</taxon>
        <taxon>Peptostreptococcales</taxon>
        <taxon>Anaerovoracaceae</taxon>
        <taxon>Lentihominibacter</taxon>
    </lineage>
</organism>
<accession>A0A926I8T5</accession>
<name>A0A926I8T5_9FIRM</name>
<evidence type="ECO:0000313" key="3">
    <source>
        <dbReference type="Proteomes" id="UP000610862"/>
    </source>
</evidence>
<evidence type="ECO:0000259" key="1">
    <source>
        <dbReference type="Pfam" id="PF13439"/>
    </source>
</evidence>
<feature type="domain" description="Glycosyltransferase subfamily 4-like N-terminal" evidence="1">
    <location>
        <begin position="16"/>
        <end position="206"/>
    </location>
</feature>
<dbReference type="PANTHER" id="PTHR12526">
    <property type="entry name" value="GLYCOSYLTRANSFERASE"/>
    <property type="match status" value="1"/>
</dbReference>
<dbReference type="EMBL" id="JACRTA010000001">
    <property type="protein sequence ID" value="MBC8567450.1"/>
    <property type="molecule type" value="Genomic_DNA"/>
</dbReference>
<gene>
    <name evidence="2" type="ORF">H8692_01580</name>
</gene>
<dbReference type="CDD" id="cd03794">
    <property type="entry name" value="GT4_WbuB-like"/>
    <property type="match status" value="1"/>
</dbReference>
<evidence type="ECO:0000313" key="2">
    <source>
        <dbReference type="EMBL" id="MBC8567450.1"/>
    </source>
</evidence>
<comment type="caution">
    <text evidence="2">The sequence shown here is derived from an EMBL/GenBank/DDBJ whole genome shotgun (WGS) entry which is preliminary data.</text>
</comment>
<dbReference type="Proteomes" id="UP000610862">
    <property type="component" value="Unassembled WGS sequence"/>
</dbReference>
<dbReference type="Gene3D" id="3.40.50.2000">
    <property type="entry name" value="Glycogen Phosphorylase B"/>
    <property type="match status" value="2"/>
</dbReference>
<keyword evidence="3" id="KW-1185">Reference proteome</keyword>
<dbReference type="RefSeq" id="WP_187524847.1">
    <property type="nucleotide sequence ID" value="NZ_JACRTA010000001.1"/>
</dbReference>
<dbReference type="PANTHER" id="PTHR12526:SF622">
    <property type="entry name" value="GLYCOSYLTRANSFERASE (GROUP I)"/>
    <property type="match status" value="1"/>
</dbReference>
<reference evidence="2" key="1">
    <citation type="submission" date="2020-08" db="EMBL/GenBank/DDBJ databases">
        <title>Genome public.</title>
        <authorList>
            <person name="Liu C."/>
            <person name="Sun Q."/>
        </authorList>
    </citation>
    <scope>NUCLEOTIDE SEQUENCE</scope>
    <source>
        <strain evidence="2">NSJ-24</strain>
    </source>
</reference>
<dbReference type="InterPro" id="IPR028098">
    <property type="entry name" value="Glyco_trans_4-like_N"/>
</dbReference>
<protein>
    <submittedName>
        <fullName evidence="2">Glycosyltransferase family 4 protein</fullName>
    </submittedName>
</protein>
<dbReference type="Pfam" id="PF13439">
    <property type="entry name" value="Glyco_transf_4"/>
    <property type="match status" value="1"/>
</dbReference>
<sequence length="413" mass="46955">MNILIINHYAGSPEMGMEFRPYYFAREWIKMGHKVDIIAADYSHLRRINPDVKKDFQQENIDGINYHWIKTGSYKGNGVKRALTMAKFVLKLWIHAGEIIKDIAPDVVIDSSTYPLDTYVGQRIRKKSKKRVKVIHEVHDMWPATLIEVGGMSRKNPFVIAMQLGENSAYKNSDYVVSLLPYAKEYMVQHGMRPDKFVEIANGIVLADWESPTPLPEEHEEKLRRLKEEGKFIVGYFGGHALSNALEALIECATKIKDAQVQFALVGDGVEKSRLMGEAEKRKLSNILFLEPVDKLAIPNLCKYFDIIYMGGKASPLYRFGVCMNKMFDSLMSGKPIICAITTPKTPISEYKCGVMLDSMDVEGIIKSIHKFKNMDDKELGELELRAISIAKNKYSYKKLALKFIDVINGRVS</sequence>
<proteinExistence type="predicted"/>
<dbReference type="SUPFAM" id="SSF53756">
    <property type="entry name" value="UDP-Glycosyltransferase/glycogen phosphorylase"/>
    <property type="match status" value="1"/>
</dbReference>
<dbReference type="AlphaFoldDB" id="A0A926I8T5"/>